<dbReference type="RefSeq" id="WP_092454227.1">
    <property type="nucleotide sequence ID" value="NZ_FOJI01000008.1"/>
</dbReference>
<dbReference type="AlphaFoldDB" id="A0A1I0QNZ1"/>
<dbReference type="InterPro" id="IPR013525">
    <property type="entry name" value="ABC2_TM"/>
</dbReference>
<keyword evidence="4 5" id="KW-0472">Membrane</keyword>
<dbReference type="OrthoDB" id="5486437at2"/>
<organism evidence="7 8">
    <name type="scientific">[Clostridium] fimetarium</name>
    <dbReference type="NCBI Taxonomy" id="99656"/>
    <lineage>
        <taxon>Bacteria</taxon>
        <taxon>Bacillati</taxon>
        <taxon>Bacillota</taxon>
        <taxon>Clostridia</taxon>
        <taxon>Lachnospirales</taxon>
        <taxon>Lachnospiraceae</taxon>
    </lineage>
</organism>
<evidence type="ECO:0000256" key="2">
    <source>
        <dbReference type="ARBA" id="ARBA00022692"/>
    </source>
</evidence>
<gene>
    <name evidence="7" type="ORF">SAMN05421659_108181</name>
</gene>
<name>A0A1I0QNZ1_9FIRM</name>
<comment type="subcellular location">
    <subcellularLocation>
        <location evidence="1">Membrane</location>
        <topology evidence="1">Multi-pass membrane protein</topology>
    </subcellularLocation>
</comment>
<feature type="transmembrane region" description="Helical" evidence="5">
    <location>
        <begin position="240"/>
        <end position="266"/>
    </location>
</feature>
<sequence>MKSIKTVLSKELYRIFKDKKMIFSIFILPIILIVGMLTLVGTMAENASSDVQKHVSTVYIQNAPSEFKSLMSKVDSNSNGIIFLNVNDDTSSIQTDILKEKIDLLIVFPDNFSKSVTDLGGGDLPSVLVYYNPSVDYSASAESTYVNSYLEAYRQNLLVTKYGNINEVKLFDIQQSIVQDEAKATGKMLGSLFPYLITIVLFIGAMSLGIDTIAGEKERGTMASLLMTPVKRTSIVMGKLIALMILSVISAAVYVITMVVAIPIMIKSKGSGMDLSGLSIKFTPMQIFELVVIMVGLVFLYVALIGIVAVYAKSVKEASTFIMPLYFVIIATGMMTMYGTSVTNVGLYAIPLYNSAIALKAILSGDITMMQFVLTAASTFTAAGVVTVCIGKAFNSEKVMFNA</sequence>
<accession>A0A1I0QNZ1</accession>
<feature type="transmembrane region" description="Helical" evidence="5">
    <location>
        <begin position="286"/>
        <end position="312"/>
    </location>
</feature>
<dbReference type="STRING" id="99656.SAMN05421659_108181"/>
<dbReference type="EMBL" id="FOJI01000008">
    <property type="protein sequence ID" value="SEW28816.1"/>
    <property type="molecule type" value="Genomic_DNA"/>
</dbReference>
<dbReference type="GO" id="GO:0140359">
    <property type="term" value="F:ABC-type transporter activity"/>
    <property type="evidence" value="ECO:0007669"/>
    <property type="project" value="InterPro"/>
</dbReference>
<keyword evidence="2 5" id="KW-0812">Transmembrane</keyword>
<dbReference type="PANTHER" id="PTHR43471">
    <property type="entry name" value="ABC TRANSPORTER PERMEASE"/>
    <property type="match status" value="1"/>
</dbReference>
<protein>
    <submittedName>
        <fullName evidence="7">Sodium transport system permease protein</fullName>
    </submittedName>
</protein>
<evidence type="ECO:0000256" key="4">
    <source>
        <dbReference type="ARBA" id="ARBA00023136"/>
    </source>
</evidence>
<evidence type="ECO:0000256" key="5">
    <source>
        <dbReference type="SAM" id="Phobius"/>
    </source>
</evidence>
<evidence type="ECO:0000256" key="3">
    <source>
        <dbReference type="ARBA" id="ARBA00022989"/>
    </source>
</evidence>
<keyword evidence="8" id="KW-1185">Reference proteome</keyword>
<feature type="transmembrane region" description="Helical" evidence="5">
    <location>
        <begin position="192"/>
        <end position="214"/>
    </location>
</feature>
<feature type="domain" description="ABC-2 type transporter transmembrane" evidence="6">
    <location>
        <begin position="19"/>
        <end position="388"/>
    </location>
</feature>
<feature type="transmembrane region" description="Helical" evidence="5">
    <location>
        <begin position="21"/>
        <end position="44"/>
    </location>
</feature>
<reference evidence="7 8" key="1">
    <citation type="submission" date="2016-10" db="EMBL/GenBank/DDBJ databases">
        <authorList>
            <person name="de Groot N.N."/>
        </authorList>
    </citation>
    <scope>NUCLEOTIDE SEQUENCE [LARGE SCALE GENOMIC DNA]</scope>
    <source>
        <strain evidence="7 8">DSM 9179</strain>
    </source>
</reference>
<evidence type="ECO:0000259" key="6">
    <source>
        <dbReference type="Pfam" id="PF12698"/>
    </source>
</evidence>
<proteinExistence type="predicted"/>
<dbReference type="Proteomes" id="UP000199701">
    <property type="component" value="Unassembled WGS sequence"/>
</dbReference>
<keyword evidence="3 5" id="KW-1133">Transmembrane helix</keyword>
<dbReference type="PANTHER" id="PTHR43471:SF3">
    <property type="entry name" value="ABC TRANSPORTER PERMEASE PROTEIN NATB"/>
    <property type="match status" value="1"/>
</dbReference>
<dbReference type="GO" id="GO:0016020">
    <property type="term" value="C:membrane"/>
    <property type="evidence" value="ECO:0007669"/>
    <property type="project" value="UniProtKB-SubCell"/>
</dbReference>
<feature type="transmembrane region" description="Helical" evidence="5">
    <location>
        <begin position="370"/>
        <end position="390"/>
    </location>
</feature>
<evidence type="ECO:0000313" key="8">
    <source>
        <dbReference type="Proteomes" id="UP000199701"/>
    </source>
</evidence>
<dbReference type="Pfam" id="PF12698">
    <property type="entry name" value="ABC2_membrane_3"/>
    <property type="match status" value="1"/>
</dbReference>
<evidence type="ECO:0000313" key="7">
    <source>
        <dbReference type="EMBL" id="SEW28816.1"/>
    </source>
</evidence>
<dbReference type="Gene3D" id="3.40.1710.10">
    <property type="entry name" value="abc type-2 transporter like domain"/>
    <property type="match status" value="1"/>
</dbReference>
<evidence type="ECO:0000256" key="1">
    <source>
        <dbReference type="ARBA" id="ARBA00004141"/>
    </source>
</evidence>
<feature type="transmembrane region" description="Helical" evidence="5">
    <location>
        <begin position="324"/>
        <end position="350"/>
    </location>
</feature>